<gene>
    <name evidence="1" type="ORF">A1359_12660</name>
</gene>
<name>A0A177N5F2_9GAMM</name>
<protein>
    <submittedName>
        <fullName evidence="1">Uncharacterized protein</fullName>
    </submittedName>
</protein>
<keyword evidence="2" id="KW-1185">Reference proteome</keyword>
<dbReference type="Proteomes" id="UP000078476">
    <property type="component" value="Unassembled WGS sequence"/>
</dbReference>
<dbReference type="EMBL" id="LUUI01000122">
    <property type="protein sequence ID" value="OAI13248.1"/>
    <property type="molecule type" value="Genomic_DNA"/>
</dbReference>
<sequence length="162" mass="18077">MNIHKSYKNTFISLRYAYIMSVFVLQALVSQAFAIDEFNDHEDVLNHVAQASDEELDQLRGGFLLPNGINVNFNYESVVSLNGVVKMVSAFQLPDNVTLLQNGLDNQSQQLNLSALGTVIQNNLDNQFIQTLNTVNIELSNLKNMSVNHSGTMFNALIMPNL</sequence>
<comment type="caution">
    <text evidence="1">The sequence shown here is derived from an EMBL/GenBank/DDBJ whole genome shotgun (WGS) entry which is preliminary data.</text>
</comment>
<evidence type="ECO:0000313" key="2">
    <source>
        <dbReference type="Proteomes" id="UP000078476"/>
    </source>
</evidence>
<proteinExistence type="predicted"/>
<evidence type="ECO:0000313" key="1">
    <source>
        <dbReference type="EMBL" id="OAI13248.1"/>
    </source>
</evidence>
<accession>A0A177N5F2</accession>
<reference evidence="1 2" key="1">
    <citation type="submission" date="2016-03" db="EMBL/GenBank/DDBJ databases">
        <authorList>
            <person name="Ploux O."/>
        </authorList>
    </citation>
    <scope>NUCLEOTIDE SEQUENCE [LARGE SCALE GENOMIC DNA]</scope>
    <source>
        <strain evidence="1 2">R-45370</strain>
    </source>
</reference>
<dbReference type="RefSeq" id="WP_066984527.1">
    <property type="nucleotide sequence ID" value="NZ_LUUI01000122.1"/>
</dbReference>
<dbReference type="AlphaFoldDB" id="A0A177N5F2"/>
<dbReference type="STRING" id="980561.A1359_12660"/>
<organism evidence="1 2">
    <name type="scientific">Methylomonas lenta</name>
    <dbReference type="NCBI Taxonomy" id="980561"/>
    <lineage>
        <taxon>Bacteria</taxon>
        <taxon>Pseudomonadati</taxon>
        <taxon>Pseudomonadota</taxon>
        <taxon>Gammaproteobacteria</taxon>
        <taxon>Methylococcales</taxon>
        <taxon>Methylococcaceae</taxon>
        <taxon>Methylomonas</taxon>
    </lineage>
</organism>
<dbReference type="OrthoDB" id="8547183at2"/>